<protein>
    <recommendedName>
        <fullName evidence="3">TAZ-type domain-containing protein</fullName>
    </recommendedName>
</protein>
<dbReference type="Gene3D" id="1.20.1020.10">
    <property type="entry name" value="TAZ domain"/>
    <property type="match status" value="1"/>
</dbReference>
<dbReference type="EMBL" id="HBHJ01020302">
    <property type="protein sequence ID" value="CAD9696234.1"/>
    <property type="molecule type" value="Transcribed_RNA"/>
</dbReference>
<organism evidence="2">
    <name type="scientific">Rhizochromulina marina</name>
    <dbReference type="NCBI Taxonomy" id="1034831"/>
    <lineage>
        <taxon>Eukaryota</taxon>
        <taxon>Sar</taxon>
        <taxon>Stramenopiles</taxon>
        <taxon>Ochrophyta</taxon>
        <taxon>Dictyochophyceae</taxon>
        <taxon>Rhizochromulinales</taxon>
        <taxon>Rhizochromulina</taxon>
    </lineage>
</organism>
<evidence type="ECO:0000256" key="1">
    <source>
        <dbReference type="SAM" id="MobiDB-lite"/>
    </source>
</evidence>
<evidence type="ECO:0000313" key="2">
    <source>
        <dbReference type="EMBL" id="CAD9696234.1"/>
    </source>
</evidence>
<evidence type="ECO:0008006" key="3">
    <source>
        <dbReference type="Google" id="ProtNLM"/>
    </source>
</evidence>
<gene>
    <name evidence="2" type="ORF">RMAR1173_LOCUS13447</name>
</gene>
<feature type="region of interest" description="Disordered" evidence="1">
    <location>
        <begin position="418"/>
        <end position="447"/>
    </location>
</feature>
<feature type="compositionally biased region" description="Basic residues" evidence="1">
    <location>
        <begin position="216"/>
        <end position="229"/>
    </location>
</feature>
<name>A0A7S2WM82_9STRA</name>
<dbReference type="InterPro" id="IPR035898">
    <property type="entry name" value="TAZ_dom_sf"/>
</dbReference>
<dbReference type="AlphaFoldDB" id="A0A7S2WM82"/>
<accession>A0A7S2WM82</accession>
<proteinExistence type="predicted"/>
<feature type="region of interest" description="Disordered" evidence="1">
    <location>
        <begin position="216"/>
        <end position="286"/>
    </location>
</feature>
<reference evidence="2" key="1">
    <citation type="submission" date="2021-01" db="EMBL/GenBank/DDBJ databases">
        <authorList>
            <person name="Corre E."/>
            <person name="Pelletier E."/>
            <person name="Niang G."/>
            <person name="Scheremetjew M."/>
            <person name="Finn R."/>
            <person name="Kale V."/>
            <person name="Holt S."/>
            <person name="Cochrane G."/>
            <person name="Meng A."/>
            <person name="Brown T."/>
            <person name="Cohen L."/>
        </authorList>
    </citation>
    <scope>NUCLEOTIDE SEQUENCE</scope>
    <source>
        <strain evidence="2">CCMP1243</strain>
    </source>
</reference>
<feature type="region of interest" description="Disordered" evidence="1">
    <location>
        <begin position="301"/>
        <end position="329"/>
    </location>
</feature>
<sequence>MAPALMTGTAELMPPPPPRSPAIVALTAPAAMAPAPAFGPCASCGETELSAQPSSRGLLVQAAPDPAPASATPEAAPTSPGSPPVRTIVEKAKRIAGQIWILLHARGCTSPDCQLTNCKQTKMLYRLARAHQHQGLSLTRAQEESILKARKLLRHYQECRVARLSSTPKNPHYCLVCSLVARARMSPEDDRANKLRLDFSSAPPDGSRPLLHVVNHRHNTRNAGRRPRSRSWGSGAEAVSSVPDRAGAATTPSIPARRTGQKTNGRKRSNSLSSIEETREQSDAESLQLGASLLSVLSASHRPVPSPAQGDLAKPPLKRARSASWGGEWATERNTAQDILGEDCTRVACSSSLAPLVEAAERGLADSKPPSSGNAMATLADLATERVQTMPLAPGAKSEDGGEAVLTLLNLANAVNQLQSPSQNSRASDSPAVSRPPLPRRDTIKAC</sequence>
<feature type="compositionally biased region" description="Low complexity" evidence="1">
    <location>
        <begin position="62"/>
        <end position="79"/>
    </location>
</feature>
<feature type="region of interest" description="Disordered" evidence="1">
    <location>
        <begin position="53"/>
        <end position="85"/>
    </location>
</feature>